<proteinExistence type="predicted"/>
<protein>
    <submittedName>
        <fullName evidence="3">Uncharacterized protein</fullName>
    </submittedName>
</protein>
<accession>A0ABN8C6I0</accession>
<name>A0ABN8C6I0_9STRA</name>
<evidence type="ECO:0000313" key="4">
    <source>
        <dbReference type="Proteomes" id="UP001157938"/>
    </source>
</evidence>
<feature type="compositionally biased region" description="Polar residues" evidence="1">
    <location>
        <begin position="1"/>
        <end position="12"/>
    </location>
</feature>
<evidence type="ECO:0000256" key="1">
    <source>
        <dbReference type="SAM" id="MobiDB-lite"/>
    </source>
</evidence>
<dbReference type="Proteomes" id="UP001157938">
    <property type="component" value="Unassembled WGS sequence"/>
</dbReference>
<keyword evidence="2" id="KW-0472">Membrane</keyword>
<keyword evidence="2" id="KW-1133">Transmembrane helix</keyword>
<dbReference type="EMBL" id="CAKLBC010000881">
    <property type="protein sequence ID" value="CAH0488789.1"/>
    <property type="molecule type" value="Genomic_DNA"/>
</dbReference>
<comment type="caution">
    <text evidence="3">The sequence shown here is derived from an EMBL/GenBank/DDBJ whole genome shotgun (WGS) entry which is preliminary data.</text>
</comment>
<feature type="transmembrane region" description="Helical" evidence="2">
    <location>
        <begin position="27"/>
        <end position="45"/>
    </location>
</feature>
<keyword evidence="2" id="KW-0812">Transmembrane</keyword>
<reference evidence="3 4" key="1">
    <citation type="submission" date="2021-11" db="EMBL/GenBank/DDBJ databases">
        <authorList>
            <person name="Islam A."/>
            <person name="Islam S."/>
            <person name="Flora M.S."/>
            <person name="Rahman M."/>
            <person name="Ziaur R.M."/>
            <person name="Epstein J.H."/>
            <person name="Hassan M."/>
            <person name="Klassen M."/>
            <person name="Woodard K."/>
            <person name="Webb A."/>
            <person name="Webby R.J."/>
            <person name="El Zowalaty M.E."/>
        </authorList>
    </citation>
    <scope>NUCLEOTIDE SEQUENCE [LARGE SCALE GENOMIC DNA]</scope>
    <source>
        <strain evidence="3">Pf1</strain>
    </source>
</reference>
<organism evidence="3 4">
    <name type="scientific">Peronospora farinosa</name>
    <dbReference type="NCBI Taxonomy" id="134698"/>
    <lineage>
        <taxon>Eukaryota</taxon>
        <taxon>Sar</taxon>
        <taxon>Stramenopiles</taxon>
        <taxon>Oomycota</taxon>
        <taxon>Peronosporomycetes</taxon>
        <taxon>Peronosporales</taxon>
        <taxon>Peronosporaceae</taxon>
        <taxon>Peronospora</taxon>
    </lineage>
</organism>
<gene>
    <name evidence="3" type="ORF">PFR001_LOCUS4253</name>
</gene>
<evidence type="ECO:0000256" key="2">
    <source>
        <dbReference type="SAM" id="Phobius"/>
    </source>
</evidence>
<evidence type="ECO:0000313" key="3">
    <source>
        <dbReference type="EMBL" id="CAH0488789.1"/>
    </source>
</evidence>
<feature type="region of interest" description="Disordered" evidence="1">
    <location>
        <begin position="1"/>
        <end position="23"/>
    </location>
</feature>
<sequence length="289" mass="31689">MSENEPASSNDKSACPKKPTTKKSSSFLLPILSAGVVVALAIGYAKYANVPLSTGGLQSLDDLVSIFGAKSGLVDSSTENVPYKYKTDMVAIQVRHLVSELKCNDSDYSASTLFEGKVFPVTEPMEAEQPMTDDRVFFMLNGANDGVYVSWNGQFDCLGQAAETAAAWLGADRDLMANGVRLYSQMGWPVRNTKKLRDTNNIVHVLLDFQLWQWPGIKKGYKYILEDGVTLTTMGISPKVFDVKYFFTQEEADKVIEIGSLTLDRSKVDGGNTSKVVSESRTSHTAFFA</sequence>
<keyword evidence="4" id="KW-1185">Reference proteome</keyword>